<feature type="region of interest" description="Disordered" evidence="1">
    <location>
        <begin position="1"/>
        <end position="30"/>
    </location>
</feature>
<name>A0A085LT89_9BILA</name>
<dbReference type="InterPro" id="IPR005312">
    <property type="entry name" value="DUF1759"/>
</dbReference>
<keyword evidence="3" id="KW-1185">Reference proteome</keyword>
<gene>
    <name evidence="2" type="ORF">M513_10899</name>
</gene>
<dbReference type="EMBL" id="KL363300">
    <property type="protein sequence ID" value="KFD48185.1"/>
    <property type="molecule type" value="Genomic_DNA"/>
</dbReference>
<accession>A0A085LT89</accession>
<organism evidence="2 3">
    <name type="scientific">Trichuris suis</name>
    <name type="common">pig whipworm</name>
    <dbReference type="NCBI Taxonomy" id="68888"/>
    <lineage>
        <taxon>Eukaryota</taxon>
        <taxon>Metazoa</taxon>
        <taxon>Ecdysozoa</taxon>
        <taxon>Nematoda</taxon>
        <taxon>Enoplea</taxon>
        <taxon>Dorylaimia</taxon>
        <taxon>Trichinellida</taxon>
        <taxon>Trichuridae</taxon>
        <taxon>Trichuris</taxon>
    </lineage>
</organism>
<dbReference type="SUPFAM" id="SSF56672">
    <property type="entry name" value="DNA/RNA polymerases"/>
    <property type="match status" value="1"/>
</dbReference>
<proteinExistence type="predicted"/>
<dbReference type="InterPro" id="IPR043128">
    <property type="entry name" value="Rev_trsase/Diguanyl_cyclase"/>
</dbReference>
<evidence type="ECO:0000313" key="3">
    <source>
        <dbReference type="Proteomes" id="UP000030764"/>
    </source>
</evidence>
<evidence type="ECO:0000313" key="2">
    <source>
        <dbReference type="EMBL" id="KFD48185.1"/>
    </source>
</evidence>
<protein>
    <recommendedName>
        <fullName evidence="4">Reverse transcriptase domain-containing protein</fullName>
    </recommendedName>
</protein>
<dbReference type="Gene3D" id="3.30.70.270">
    <property type="match status" value="1"/>
</dbReference>
<reference evidence="2 3" key="1">
    <citation type="journal article" date="2014" name="Nat. Genet.">
        <title>Genome and transcriptome of the porcine whipworm Trichuris suis.</title>
        <authorList>
            <person name="Jex A.R."/>
            <person name="Nejsum P."/>
            <person name="Schwarz E.M."/>
            <person name="Hu L."/>
            <person name="Young N.D."/>
            <person name="Hall R.S."/>
            <person name="Korhonen P.K."/>
            <person name="Liao S."/>
            <person name="Thamsborg S."/>
            <person name="Xia J."/>
            <person name="Xu P."/>
            <person name="Wang S."/>
            <person name="Scheerlinck J.P."/>
            <person name="Hofmann A."/>
            <person name="Sternberg P.W."/>
            <person name="Wang J."/>
            <person name="Gasser R.B."/>
        </authorList>
    </citation>
    <scope>NUCLEOTIDE SEQUENCE [LARGE SCALE GENOMIC DNA]</scope>
    <source>
        <strain evidence="2">DCEP-RM93M</strain>
    </source>
</reference>
<dbReference type="Gene3D" id="3.10.10.10">
    <property type="entry name" value="HIV Type 1 Reverse Transcriptase, subunit A, domain 1"/>
    <property type="match status" value="1"/>
</dbReference>
<dbReference type="AlphaFoldDB" id="A0A085LT89"/>
<dbReference type="PANTHER" id="PTHR47331:SF1">
    <property type="entry name" value="GAG-LIKE PROTEIN"/>
    <property type="match status" value="1"/>
</dbReference>
<dbReference type="PANTHER" id="PTHR47331">
    <property type="entry name" value="PHD-TYPE DOMAIN-CONTAINING PROTEIN"/>
    <property type="match status" value="1"/>
</dbReference>
<dbReference type="Proteomes" id="UP000030764">
    <property type="component" value="Unassembled WGS sequence"/>
</dbReference>
<sequence>MLRRSRSVRSARSSTWPIPPTSVQPDGVDRSNADLSHVCELLINLTERLDHVVLTLEANPMTSGQTKRETDLLQSKIEAAPAAVPSQDAVPLTGSAVQIDESWFPPKSSSPPTHVQVPNPWLQKLVPAANVEVFDGDPKCWPRFIASFKSMVHDSVSSDVDRLALLAQLLSPRIREGFAGLLSTPTMYRQVLQELEQLYGDPAATVQSHALTLTNVDSLRSESVAELERFYLQVNRPVSVLEMNNRHHELNSIVLVSQVARKVPGIDRCLETNVRHMHIRRHLCMPASGLDELKQELERFWSIEAYEIDTNSSAPTDDGVSFDILKRTTGFNGVRYEVGMLWKTPSIPLLNNKATTLRRFYRTERRLMSQEWLMKAYTEAMEESLQLGHAERVDEDSMNSSPGRTGFLPHHAVVSSQRAGKVRVVFVASARYQGISLNDCLLKGPDFLIDLVRLLLRFRSRKVPFSADIEKTYHQVEVPVSDWPALQFFWRRPGSRRYPAVYRMRVHVFGVTSSPSCCIYALRQAAEAHRNTFPEVADRILKGIYLDNLLDSVDTVKEAQALYQQIVTILGNSGFRMRKWASSSRNLLAKIPPSERAEPQVDLSRDNLGNEKTGLFPFELVEARRLPHTKRQILSIVARVFDPLGFLARHRRGTDKITRAVGR</sequence>
<dbReference type="InterPro" id="IPR043502">
    <property type="entry name" value="DNA/RNA_pol_sf"/>
</dbReference>
<evidence type="ECO:0008006" key="4">
    <source>
        <dbReference type="Google" id="ProtNLM"/>
    </source>
</evidence>
<dbReference type="Pfam" id="PF03564">
    <property type="entry name" value="DUF1759"/>
    <property type="match status" value="1"/>
</dbReference>
<evidence type="ECO:0000256" key="1">
    <source>
        <dbReference type="SAM" id="MobiDB-lite"/>
    </source>
</evidence>